<evidence type="ECO:0000259" key="1">
    <source>
        <dbReference type="Pfam" id="PF21346"/>
    </source>
</evidence>
<dbReference type="PANTHER" id="PTHR40081">
    <property type="entry name" value="CONCANAVALIN A-LIKE LECTIN/GLUCANASE"/>
    <property type="match status" value="1"/>
</dbReference>
<comment type="caution">
    <text evidence="2">The sequence shown here is derived from an EMBL/GenBank/DDBJ whole genome shotgun (WGS) entry which is preliminary data.</text>
</comment>
<evidence type="ECO:0000313" key="2">
    <source>
        <dbReference type="EMBL" id="KAA3933818.1"/>
    </source>
</evidence>
<dbReference type="InterPro" id="IPR045793">
    <property type="entry name" value="PcRGLX/YetA-like"/>
</dbReference>
<dbReference type="EMBL" id="VWLE01000832">
    <property type="protein sequence ID" value="KAA3933818.1"/>
    <property type="molecule type" value="Genomic_DNA"/>
</dbReference>
<evidence type="ECO:0000313" key="3">
    <source>
        <dbReference type="Proteomes" id="UP000323717"/>
    </source>
</evidence>
<sequence>GNTAYRDKIIAGMKSIAVLPNRLFTGPKALGFDPSTGIITTECDPKLETTNHLMTIMGGFEIANEMMRMIDIPEWKDAWLDHAARYKKKAWELSHSRFRVSRLMAYAAYHLRNTQMAEEAWKDLFTRLEHTPAPPFRITTILPPEVPSLLDECTSISTNDAALWSLDAIYMQEVIPIDN</sequence>
<name>A0A5M5BTI8_BACOV</name>
<organism evidence="2 3">
    <name type="scientific">Bacteroides ovatus</name>
    <dbReference type="NCBI Taxonomy" id="28116"/>
    <lineage>
        <taxon>Bacteria</taxon>
        <taxon>Pseudomonadati</taxon>
        <taxon>Bacteroidota</taxon>
        <taxon>Bacteroidia</taxon>
        <taxon>Bacteroidales</taxon>
        <taxon>Bacteroidaceae</taxon>
        <taxon>Bacteroides</taxon>
    </lineage>
</organism>
<proteinExistence type="predicted"/>
<reference evidence="2 3" key="1">
    <citation type="journal article" date="2019" name="Nat. Med.">
        <title>A library of human gut bacterial isolates paired with longitudinal multiomics data enables mechanistic microbiome research.</title>
        <authorList>
            <person name="Poyet M."/>
            <person name="Groussin M."/>
            <person name="Gibbons S.M."/>
            <person name="Avila-Pacheco J."/>
            <person name="Jiang X."/>
            <person name="Kearney S.M."/>
            <person name="Perrotta A.R."/>
            <person name="Berdy B."/>
            <person name="Zhao S."/>
            <person name="Lieberman T.D."/>
            <person name="Swanson P.K."/>
            <person name="Smith M."/>
            <person name="Roesemann S."/>
            <person name="Alexander J.E."/>
            <person name="Rich S.A."/>
            <person name="Livny J."/>
            <person name="Vlamakis H."/>
            <person name="Clish C."/>
            <person name="Bullock K."/>
            <person name="Deik A."/>
            <person name="Scott J."/>
            <person name="Pierce K.A."/>
            <person name="Xavier R.J."/>
            <person name="Alm E.J."/>
        </authorList>
    </citation>
    <scope>NUCLEOTIDE SEQUENCE [LARGE SCALE GENOMIC DNA]</scope>
    <source>
        <strain evidence="2 3">BIOML-A163</strain>
    </source>
</reference>
<dbReference type="InterPro" id="IPR048331">
    <property type="entry name" value="PcRGLX/YetA_3rd"/>
</dbReference>
<gene>
    <name evidence="2" type="ORF">F3D71_29495</name>
</gene>
<feature type="non-terminal residue" evidence="2">
    <location>
        <position position="1"/>
    </location>
</feature>
<dbReference type="PANTHER" id="PTHR40081:SF1">
    <property type="entry name" value="TAT PATHWAY SIGNAL SEQUENCE DOMAIN PROTEIN"/>
    <property type="match status" value="1"/>
</dbReference>
<dbReference type="Proteomes" id="UP000323717">
    <property type="component" value="Unassembled WGS sequence"/>
</dbReference>
<protein>
    <recommendedName>
        <fullName evidence="1">PcRGLX/YetA-like C-terminal alpha/alpha toroid domain-containing protein</fullName>
    </recommendedName>
</protein>
<dbReference type="AlphaFoldDB" id="A0A5M5BTI8"/>
<accession>A0A5M5BTI8</accession>
<feature type="domain" description="PcRGLX/YetA-like C-terminal alpha/alpha toroid" evidence="1">
    <location>
        <begin position="1"/>
        <end position="176"/>
    </location>
</feature>
<dbReference type="Pfam" id="PF21346">
    <property type="entry name" value="PcRGLX_3rd"/>
    <property type="match status" value="1"/>
</dbReference>